<dbReference type="InterPro" id="IPR001806">
    <property type="entry name" value="Small_GTPase"/>
</dbReference>
<organism evidence="1 2">
    <name type="scientific">Protopolystoma xenopodis</name>
    <dbReference type="NCBI Taxonomy" id="117903"/>
    <lineage>
        <taxon>Eukaryota</taxon>
        <taxon>Metazoa</taxon>
        <taxon>Spiralia</taxon>
        <taxon>Lophotrochozoa</taxon>
        <taxon>Platyhelminthes</taxon>
        <taxon>Monogenea</taxon>
        <taxon>Polyopisthocotylea</taxon>
        <taxon>Polystomatidea</taxon>
        <taxon>Polystomatidae</taxon>
        <taxon>Protopolystoma</taxon>
    </lineage>
</organism>
<evidence type="ECO:0000313" key="1">
    <source>
        <dbReference type="EMBL" id="VEL13129.1"/>
    </source>
</evidence>
<dbReference type="InterPro" id="IPR027417">
    <property type="entry name" value="P-loop_NTPase"/>
</dbReference>
<gene>
    <name evidence="1" type="ORF">PXEA_LOCUS6569</name>
</gene>
<dbReference type="EMBL" id="CAAALY010016834">
    <property type="protein sequence ID" value="VEL13129.1"/>
    <property type="molecule type" value="Genomic_DNA"/>
</dbReference>
<dbReference type="Pfam" id="PF00071">
    <property type="entry name" value="Ras"/>
    <property type="match status" value="1"/>
</dbReference>
<comment type="caution">
    <text evidence="1">The sequence shown here is derived from an EMBL/GenBank/DDBJ whole genome shotgun (WGS) entry which is preliminary data.</text>
</comment>
<dbReference type="Gene3D" id="3.40.50.300">
    <property type="entry name" value="P-loop containing nucleotide triphosphate hydrolases"/>
    <property type="match status" value="1"/>
</dbReference>
<accession>A0A448WJA5</accession>
<dbReference type="OrthoDB" id="63533at2759"/>
<dbReference type="Proteomes" id="UP000784294">
    <property type="component" value="Unassembled WGS sequence"/>
</dbReference>
<protein>
    <submittedName>
        <fullName evidence="1">Uncharacterized protein</fullName>
    </submittedName>
</protein>
<reference evidence="1" key="1">
    <citation type="submission" date="2018-11" db="EMBL/GenBank/DDBJ databases">
        <authorList>
            <consortium name="Pathogen Informatics"/>
        </authorList>
    </citation>
    <scope>NUCLEOTIDE SEQUENCE</scope>
</reference>
<proteinExistence type="predicted"/>
<name>A0A448WJA5_9PLAT</name>
<dbReference type="GO" id="GO:0005525">
    <property type="term" value="F:GTP binding"/>
    <property type="evidence" value="ECO:0007669"/>
    <property type="project" value="InterPro"/>
</dbReference>
<feature type="non-terminal residue" evidence="1">
    <location>
        <position position="1"/>
    </location>
</feature>
<dbReference type="SUPFAM" id="SSF52540">
    <property type="entry name" value="P-loop containing nucleoside triphosphate hydrolases"/>
    <property type="match status" value="1"/>
</dbReference>
<keyword evidence="2" id="KW-1185">Reference proteome</keyword>
<sequence length="79" mass="8475">ISELEARKFAEENGITIFLETSAKSGDNVQEAFLTGARAVLERVRSTNMMEICAPGNQAGTAYLSTNRSMGPSNNNCSC</sequence>
<evidence type="ECO:0000313" key="2">
    <source>
        <dbReference type="Proteomes" id="UP000784294"/>
    </source>
</evidence>
<dbReference type="GO" id="GO:0003924">
    <property type="term" value="F:GTPase activity"/>
    <property type="evidence" value="ECO:0007669"/>
    <property type="project" value="InterPro"/>
</dbReference>
<dbReference type="PROSITE" id="PS51419">
    <property type="entry name" value="RAB"/>
    <property type="match status" value="1"/>
</dbReference>
<dbReference type="AlphaFoldDB" id="A0A448WJA5"/>